<reference evidence="1 2" key="1">
    <citation type="journal article" date="2022" name="New Phytol.">
        <title>Ecological generalism drives hyperdiversity of secondary metabolite gene clusters in xylarialean endophytes.</title>
        <authorList>
            <person name="Franco M.E.E."/>
            <person name="Wisecaver J.H."/>
            <person name="Arnold A.E."/>
            <person name="Ju Y.M."/>
            <person name="Slot J.C."/>
            <person name="Ahrendt S."/>
            <person name="Moore L.P."/>
            <person name="Eastman K.E."/>
            <person name="Scott K."/>
            <person name="Konkel Z."/>
            <person name="Mondo S.J."/>
            <person name="Kuo A."/>
            <person name="Hayes R.D."/>
            <person name="Haridas S."/>
            <person name="Andreopoulos B."/>
            <person name="Riley R."/>
            <person name="LaButti K."/>
            <person name="Pangilinan J."/>
            <person name="Lipzen A."/>
            <person name="Amirebrahimi M."/>
            <person name="Yan J."/>
            <person name="Adam C."/>
            <person name="Keymanesh K."/>
            <person name="Ng V."/>
            <person name="Louie K."/>
            <person name="Northen T."/>
            <person name="Drula E."/>
            <person name="Henrissat B."/>
            <person name="Hsieh H.M."/>
            <person name="Youens-Clark K."/>
            <person name="Lutzoni F."/>
            <person name="Miadlikowska J."/>
            <person name="Eastwood D.C."/>
            <person name="Hamelin R.C."/>
            <person name="Grigoriev I.V."/>
            <person name="U'Ren J.M."/>
        </authorList>
    </citation>
    <scope>NUCLEOTIDE SEQUENCE [LARGE SCALE GENOMIC DNA]</scope>
    <source>
        <strain evidence="1 2">CBS 119005</strain>
    </source>
</reference>
<name>A0ACB9ZIE6_9PEZI</name>
<evidence type="ECO:0000313" key="2">
    <source>
        <dbReference type="Proteomes" id="UP001497700"/>
    </source>
</evidence>
<protein>
    <submittedName>
        <fullName evidence="1">NAD(P)-binding protein</fullName>
    </submittedName>
</protein>
<gene>
    <name evidence="1" type="ORF">F4820DRAFT_468170</name>
</gene>
<accession>A0ACB9ZIE6</accession>
<dbReference type="EMBL" id="MU393423">
    <property type="protein sequence ID" value="KAI4870688.1"/>
    <property type="molecule type" value="Genomic_DNA"/>
</dbReference>
<organism evidence="1 2">
    <name type="scientific">Hypoxylon rubiginosum</name>
    <dbReference type="NCBI Taxonomy" id="110542"/>
    <lineage>
        <taxon>Eukaryota</taxon>
        <taxon>Fungi</taxon>
        <taxon>Dikarya</taxon>
        <taxon>Ascomycota</taxon>
        <taxon>Pezizomycotina</taxon>
        <taxon>Sordariomycetes</taxon>
        <taxon>Xylariomycetidae</taxon>
        <taxon>Xylariales</taxon>
        <taxon>Hypoxylaceae</taxon>
        <taxon>Hypoxylon</taxon>
    </lineage>
</organism>
<comment type="caution">
    <text evidence="1">The sequence shown here is derived from an EMBL/GenBank/DDBJ whole genome shotgun (WGS) entry which is preliminary data.</text>
</comment>
<dbReference type="Proteomes" id="UP001497700">
    <property type="component" value="Unassembled WGS sequence"/>
</dbReference>
<sequence>MAGGISKILYQAYMKWHPIPLPPADAFKDQVVLVTGGTSGLGLATAVHFVNFGASEVIITSRDSSRAKTALATIKRETSGRSNGRVRVMDLDMSRYSSVVSFAREVKKIRQGRGGLDCVILNAGVAGVDFKLADEGWEQNIQVNALSTALLALFLLPWLKAERVHRSAPAHLAVVSSSQHLEPDIRAWKEWAAASGGVLRHFNRPENWPGPDGMYAATKLMAHYAVDELAETALGPDGRPEVIVNTMCPGIVNSDLPRYFAEKGVGFAVGTAIFMGLVSKSPSNGARTYLAACLTEESEHGKFIRFYGSEAEYQKQADGVRTSEAGRKMRVQVLSEMRADFAAKAPDASGLLGS</sequence>
<proteinExistence type="predicted"/>
<keyword evidence="2" id="KW-1185">Reference proteome</keyword>
<evidence type="ECO:0000313" key="1">
    <source>
        <dbReference type="EMBL" id="KAI4870688.1"/>
    </source>
</evidence>